<organism evidence="1 2">
    <name type="scientific">Fusarium decemcellulare</name>
    <dbReference type="NCBI Taxonomy" id="57161"/>
    <lineage>
        <taxon>Eukaryota</taxon>
        <taxon>Fungi</taxon>
        <taxon>Dikarya</taxon>
        <taxon>Ascomycota</taxon>
        <taxon>Pezizomycotina</taxon>
        <taxon>Sordariomycetes</taxon>
        <taxon>Hypocreomycetidae</taxon>
        <taxon>Hypocreales</taxon>
        <taxon>Nectriaceae</taxon>
        <taxon>Fusarium</taxon>
        <taxon>Fusarium decemcellulare species complex</taxon>
    </lineage>
</organism>
<accession>A0ACC1SMD3</accession>
<proteinExistence type="predicted"/>
<protein>
    <submittedName>
        <fullName evidence="1">Uncharacterized protein</fullName>
    </submittedName>
</protein>
<evidence type="ECO:0000313" key="1">
    <source>
        <dbReference type="EMBL" id="KAJ3542709.1"/>
    </source>
</evidence>
<reference evidence="1" key="1">
    <citation type="submission" date="2022-08" db="EMBL/GenBank/DDBJ databases">
        <title>Genome Sequence of Fusarium decemcellulare.</title>
        <authorList>
            <person name="Buettner E."/>
        </authorList>
    </citation>
    <scope>NUCLEOTIDE SEQUENCE</scope>
    <source>
        <strain evidence="1">Babe19</strain>
    </source>
</reference>
<comment type="caution">
    <text evidence="1">The sequence shown here is derived from an EMBL/GenBank/DDBJ whole genome shotgun (WGS) entry which is preliminary data.</text>
</comment>
<keyword evidence="2" id="KW-1185">Reference proteome</keyword>
<dbReference type="EMBL" id="JANRMS010000280">
    <property type="protein sequence ID" value="KAJ3542709.1"/>
    <property type="molecule type" value="Genomic_DNA"/>
</dbReference>
<dbReference type="Proteomes" id="UP001148629">
    <property type="component" value="Unassembled WGS sequence"/>
</dbReference>
<gene>
    <name evidence="1" type="ORF">NM208_g3953</name>
</gene>
<name>A0ACC1SMD3_9HYPO</name>
<evidence type="ECO:0000313" key="2">
    <source>
        <dbReference type="Proteomes" id="UP001148629"/>
    </source>
</evidence>
<sequence length="714" mass="80577">MKSILLAWALATTGLVPRVFCSVSPASTDVGLRSESDEDFPDLPHNGDIEFEGPAFVNGDNITFEGTAEQFYKKLLSINPNYDAHFKDIIAAQNAETDAELSEWMSAANQTETDGMMHRDTSDGISSRDRRHWKQECLRDRRGSGIKAWRIDLCKKYVSTQVSRCLWPEKSTFVVPSRRRRRMLGQDRATRLNNPPPVADVEIKGHVAIRCDKVAALSKVAVRGCYHEASDPLRFGQGFGLVPGANYFVETGRSRTILASRIIALMDALEVEVYVGKVVEHDAERCGGVTYLVSQVALVPDPSPRDPSSNSAAVAISDPCGLRNILLIAAFQYAWKFGGLGSFEQTFLFHKYQAVRLVNTQLRPSDFVTFCADHIITLCFSECTFGNFHVAEAHLKGMMLYMEARDSKPKDAQQAIAHELCNRYFILAYNMVQGLKSRLDDYLASPAGARYRSRLDLSPQELERLVPEWHSYEAGGAGLCFDAMGLFPSFFSSSSLHKKLHQVDASPIINCVRAITQMFDMRNSPQLFSLNEELPYQLWDQGGPSRLFSAVVNAHIESCSPRPVRLDETRPDLESSWIGISVVVGMYLTSILGVWNQGQPEEDRLLRYIICSSQQDLERSFSETMSRNHQMARDFWFWKLFVTAFHLAHARMEGCDRRIHNLRSILASQIRVWADTTETRSWRAARNKLAHIVWPSHFAKEGLAKLVWDEALQQ</sequence>